<dbReference type="InterPro" id="IPR036047">
    <property type="entry name" value="F-box-like_dom_sf"/>
</dbReference>
<keyword evidence="3" id="KW-1185">Reference proteome</keyword>
<dbReference type="PROSITE" id="PS50181">
    <property type="entry name" value="FBOX"/>
    <property type="match status" value="1"/>
</dbReference>
<evidence type="ECO:0000313" key="3">
    <source>
        <dbReference type="Proteomes" id="UP001396334"/>
    </source>
</evidence>
<dbReference type="SUPFAM" id="SSF81383">
    <property type="entry name" value="F-box domain"/>
    <property type="match status" value="1"/>
</dbReference>
<accession>A0ABR2P1F6</accession>
<evidence type="ECO:0000313" key="2">
    <source>
        <dbReference type="EMBL" id="KAK8982241.1"/>
    </source>
</evidence>
<dbReference type="PANTHER" id="PTHR44259">
    <property type="entry name" value="OS07G0183000 PROTEIN-RELATED"/>
    <property type="match status" value="1"/>
</dbReference>
<dbReference type="InterPro" id="IPR001810">
    <property type="entry name" value="F-box_dom"/>
</dbReference>
<dbReference type="InterPro" id="IPR050942">
    <property type="entry name" value="F-box_BR-signaling"/>
</dbReference>
<name>A0ABR2P1F6_9ROSI</name>
<sequence>MSSMDSSAVVHCQRLSMRDQVAAREWGDLPSELLPSIADRLGLIELLRFRGVCKDWNSASSTASAEIEALPDSKPWFLLYGENNDSQCTLVTGSGKQYSITIPEMDGATCLASSQGWLLLFREGSMFFFCPFSRAKIELPVPCQLAHRDFSEHAAVLSAPPTSKDCVVSIICRAEQREDLELYLIHRGANSWSKHKLDSFPNKIEHAAYHNGVFYYFDNTNLMVCFSLEDRSITFGKVRYPESPKERCLPLRFSSSREKREMKKRLESVLGEDECPVSTCGTIVPCHPADTMIPYENTGKAREPGTRKGVWFQPRFHQIDEKQSW</sequence>
<feature type="domain" description="F-box" evidence="1">
    <location>
        <begin position="23"/>
        <end position="70"/>
    </location>
</feature>
<dbReference type="InterPro" id="IPR005174">
    <property type="entry name" value="KIB1-4_b-propeller"/>
</dbReference>
<comment type="caution">
    <text evidence="2">The sequence shown here is derived from an EMBL/GenBank/DDBJ whole genome shotgun (WGS) entry which is preliminary data.</text>
</comment>
<proteinExistence type="predicted"/>
<dbReference type="Proteomes" id="UP001396334">
    <property type="component" value="Unassembled WGS sequence"/>
</dbReference>
<protein>
    <recommendedName>
        <fullName evidence="1">F-box domain-containing protein</fullName>
    </recommendedName>
</protein>
<dbReference type="Pfam" id="PF03478">
    <property type="entry name" value="Beta-prop_KIB1-4"/>
    <property type="match status" value="1"/>
</dbReference>
<organism evidence="2 3">
    <name type="scientific">Hibiscus sabdariffa</name>
    <name type="common">roselle</name>
    <dbReference type="NCBI Taxonomy" id="183260"/>
    <lineage>
        <taxon>Eukaryota</taxon>
        <taxon>Viridiplantae</taxon>
        <taxon>Streptophyta</taxon>
        <taxon>Embryophyta</taxon>
        <taxon>Tracheophyta</taxon>
        <taxon>Spermatophyta</taxon>
        <taxon>Magnoliopsida</taxon>
        <taxon>eudicotyledons</taxon>
        <taxon>Gunneridae</taxon>
        <taxon>Pentapetalae</taxon>
        <taxon>rosids</taxon>
        <taxon>malvids</taxon>
        <taxon>Malvales</taxon>
        <taxon>Malvaceae</taxon>
        <taxon>Malvoideae</taxon>
        <taxon>Hibiscus</taxon>
    </lineage>
</organism>
<dbReference type="Pfam" id="PF00646">
    <property type="entry name" value="F-box"/>
    <property type="match status" value="1"/>
</dbReference>
<dbReference type="EMBL" id="JBBPBN010000086">
    <property type="protein sequence ID" value="KAK8982241.1"/>
    <property type="molecule type" value="Genomic_DNA"/>
</dbReference>
<dbReference type="Gene3D" id="1.20.1280.50">
    <property type="match status" value="1"/>
</dbReference>
<evidence type="ECO:0000259" key="1">
    <source>
        <dbReference type="PROSITE" id="PS50181"/>
    </source>
</evidence>
<reference evidence="2 3" key="1">
    <citation type="journal article" date="2024" name="G3 (Bethesda)">
        <title>Genome assembly of Hibiscus sabdariffa L. provides insights into metabolisms of medicinal natural products.</title>
        <authorList>
            <person name="Kim T."/>
        </authorList>
    </citation>
    <scope>NUCLEOTIDE SEQUENCE [LARGE SCALE GENOMIC DNA]</scope>
    <source>
        <strain evidence="2">TK-2024</strain>
        <tissue evidence="2">Old leaves</tissue>
    </source>
</reference>
<gene>
    <name evidence="2" type="ORF">V6N11_037414</name>
</gene>